<organism evidence="1 2">
    <name type="scientific">Fukomys damarensis</name>
    <name type="common">Damaraland mole rat</name>
    <name type="synonym">Cryptomys damarensis</name>
    <dbReference type="NCBI Taxonomy" id="885580"/>
    <lineage>
        <taxon>Eukaryota</taxon>
        <taxon>Metazoa</taxon>
        <taxon>Chordata</taxon>
        <taxon>Craniata</taxon>
        <taxon>Vertebrata</taxon>
        <taxon>Euteleostomi</taxon>
        <taxon>Mammalia</taxon>
        <taxon>Eutheria</taxon>
        <taxon>Euarchontoglires</taxon>
        <taxon>Glires</taxon>
        <taxon>Rodentia</taxon>
        <taxon>Hystricomorpha</taxon>
        <taxon>Bathyergidae</taxon>
        <taxon>Fukomys</taxon>
    </lineage>
</organism>
<keyword evidence="2" id="KW-1185">Reference proteome</keyword>
<protein>
    <submittedName>
        <fullName evidence="1">Uncharacterized protein</fullName>
    </submittedName>
</protein>
<dbReference type="AlphaFoldDB" id="A0A091DMS3"/>
<proteinExistence type="predicted"/>
<name>A0A091DMS3_FUKDA</name>
<evidence type="ECO:0000313" key="2">
    <source>
        <dbReference type="Proteomes" id="UP000028990"/>
    </source>
</evidence>
<gene>
    <name evidence="1" type="ORF">H920_06932</name>
</gene>
<accession>A0A091DMS3</accession>
<dbReference type="EMBL" id="KN122248">
    <property type="protein sequence ID" value="KFO31733.1"/>
    <property type="molecule type" value="Genomic_DNA"/>
</dbReference>
<evidence type="ECO:0000313" key="1">
    <source>
        <dbReference type="EMBL" id="KFO31733.1"/>
    </source>
</evidence>
<dbReference type="Proteomes" id="UP000028990">
    <property type="component" value="Unassembled WGS sequence"/>
</dbReference>
<sequence length="153" mass="17500">MPQSVGCVTRWLLMNLSQSPPLEVQQDTGLKLSTSYHWLETIVDAQDWEEAEEEEDRSLYQWMGQIGQSLGLVHGIQPVHGHDWEAMSICLYCSLREFTAFCRTSHILLLSSSTPLCILNVYGEKEFSVEKPLNSTSYSDQLLDGRRYLMLLV</sequence>
<reference evidence="1 2" key="1">
    <citation type="submission" date="2013-11" db="EMBL/GenBank/DDBJ databases">
        <title>The Damaraland mole rat (Fukomys damarensis) genome and evolution of African mole rats.</title>
        <authorList>
            <person name="Gladyshev V.N."/>
            <person name="Fang X."/>
        </authorList>
    </citation>
    <scope>NUCLEOTIDE SEQUENCE [LARGE SCALE GENOMIC DNA]</scope>
    <source>
        <tissue evidence="1">Liver</tissue>
    </source>
</reference>